<feature type="compositionally biased region" description="Basic and acidic residues" evidence="1">
    <location>
        <begin position="8"/>
        <end position="23"/>
    </location>
</feature>
<evidence type="ECO:0008006" key="3">
    <source>
        <dbReference type="Google" id="ProtNLM"/>
    </source>
</evidence>
<feature type="region of interest" description="Disordered" evidence="1">
    <location>
        <begin position="232"/>
        <end position="251"/>
    </location>
</feature>
<accession>A0A7S2A6T6</accession>
<protein>
    <recommendedName>
        <fullName evidence="3">Transcription factor 25</fullName>
    </recommendedName>
</protein>
<feature type="compositionally biased region" description="Acidic residues" evidence="1">
    <location>
        <begin position="57"/>
        <end position="90"/>
    </location>
</feature>
<sequence>MSSRALRRLREEKEAEEQKRLSQLEEEEDESEEEEEDDVKRGGFHMMMMDDSSSSSSDEEEESDDEEEKSGDEEEEGGEEEEEESEKEEDIDAILSEFQSTNKISSNNNTNTSPLNTLSTLLYQTNDTRDFDLDYSMRTILGADNIDIPQQQQVVAPPPRGRGGRRVVGNNANNATAAGSLLSSRRRYLFGTPNVQWGRPPTYLGGGLGMVTIDYSENDADESSCPPWPYSTFTNNDDDDDDDAISTSSPDNYYQPQNTTWYTYNPSDTYTTLTKHYDSLTNTSTARGGAMGDVNSLALFVAENPYYTEATLQLAMVLFHVNDRQRGMELLFRCLWIYECAGIQGFLPNQKKVGKKGGTNGSSTASSSVALMDYEERINNGFFSALFRLMQTSSMVGCLNTSFAISKFLLSLDPLRDPMGVLLILDYFALASSPPSVTENETFLVDSVDSNMVQIYHRDDDVDKKNSSAAIPSYKCNLIDMPNWAYSYALALYRLSLDDDNDDDGELISSKANKALQSALSKFPSVLPLLLEKNNIDVQGRSFKTDWPSVLPFFGMKSVCTSTTKEDGTAAKDENMLDEHALKCAKMGADRIITIFVQRSFKLWAADDVVAWLYDNCVKVMEEEGSGKKETSAEEEVDDVKSKAEGQAVSTFQPSPALIRYLRCDPSDYEDSFRTLPADANPLDEALLGPVMALDPNRRRFLRRNRGGRNAEEEELELQRQMMMMQAGGVALGEWDL</sequence>
<dbReference type="GO" id="GO:1990112">
    <property type="term" value="C:RQC complex"/>
    <property type="evidence" value="ECO:0007669"/>
    <property type="project" value="TreeGrafter"/>
</dbReference>
<dbReference type="PANTHER" id="PTHR22684">
    <property type="entry name" value="NULP1-RELATED"/>
    <property type="match status" value="1"/>
</dbReference>
<feature type="region of interest" description="Disordered" evidence="1">
    <location>
        <begin position="624"/>
        <end position="646"/>
    </location>
</feature>
<reference evidence="2" key="1">
    <citation type="submission" date="2021-01" db="EMBL/GenBank/DDBJ databases">
        <authorList>
            <person name="Corre E."/>
            <person name="Pelletier E."/>
            <person name="Niang G."/>
            <person name="Scheremetjew M."/>
            <person name="Finn R."/>
            <person name="Kale V."/>
            <person name="Holt S."/>
            <person name="Cochrane G."/>
            <person name="Meng A."/>
            <person name="Brown T."/>
            <person name="Cohen L."/>
        </authorList>
    </citation>
    <scope>NUCLEOTIDE SEQUENCE</scope>
    <source>
        <strain evidence="2">Pop2</strain>
    </source>
</reference>
<dbReference type="EMBL" id="HBGN01040649">
    <property type="protein sequence ID" value="CAD9359425.1"/>
    <property type="molecule type" value="Transcribed_RNA"/>
</dbReference>
<evidence type="ECO:0000256" key="1">
    <source>
        <dbReference type="SAM" id="MobiDB-lite"/>
    </source>
</evidence>
<feature type="compositionally biased region" description="Acidic residues" evidence="1">
    <location>
        <begin position="24"/>
        <end position="37"/>
    </location>
</feature>
<dbReference type="Pfam" id="PF04910">
    <property type="entry name" value="Tcf25"/>
    <property type="match status" value="1"/>
</dbReference>
<dbReference type="AlphaFoldDB" id="A0A7S2A6T6"/>
<proteinExistence type="predicted"/>
<dbReference type="PANTHER" id="PTHR22684:SF0">
    <property type="entry name" value="RIBOSOME QUALITY CONTROL COMPLEX SUBUNIT TCF25"/>
    <property type="match status" value="1"/>
</dbReference>
<gene>
    <name evidence="2" type="ORF">DBRI1063_LOCUS26031</name>
</gene>
<name>A0A7S2A6T6_9STRA</name>
<feature type="region of interest" description="Disordered" evidence="1">
    <location>
        <begin position="1"/>
        <end position="90"/>
    </location>
</feature>
<dbReference type="InterPro" id="IPR006994">
    <property type="entry name" value="TCF25/Rqc1"/>
</dbReference>
<organism evidence="2">
    <name type="scientific">Ditylum brightwellii</name>
    <dbReference type="NCBI Taxonomy" id="49249"/>
    <lineage>
        <taxon>Eukaryota</taxon>
        <taxon>Sar</taxon>
        <taxon>Stramenopiles</taxon>
        <taxon>Ochrophyta</taxon>
        <taxon>Bacillariophyta</taxon>
        <taxon>Mediophyceae</taxon>
        <taxon>Lithodesmiophycidae</taxon>
        <taxon>Lithodesmiales</taxon>
        <taxon>Lithodesmiaceae</taxon>
        <taxon>Ditylum</taxon>
    </lineage>
</organism>
<evidence type="ECO:0000313" key="2">
    <source>
        <dbReference type="EMBL" id="CAD9359425.1"/>
    </source>
</evidence>